<name>A0A180GII9_PUCT1</name>
<dbReference type="AlphaFoldDB" id="A0A180GII9"/>
<feature type="region of interest" description="Disordered" evidence="1">
    <location>
        <begin position="216"/>
        <end position="252"/>
    </location>
</feature>
<dbReference type="VEuPathDB" id="FungiDB:PTTG_27648"/>
<evidence type="ECO:0000313" key="2">
    <source>
        <dbReference type="EMBL" id="OAV92441.1"/>
    </source>
</evidence>
<reference evidence="2" key="2">
    <citation type="submission" date="2016-05" db="EMBL/GenBank/DDBJ databases">
        <title>Comparative analysis highlights variable genome content of wheat rusts and divergence of the mating loci.</title>
        <authorList>
            <person name="Cuomo C.A."/>
            <person name="Bakkeren G."/>
            <person name="Szabo L."/>
            <person name="Khalil H."/>
            <person name="Joly D."/>
            <person name="Goldberg J."/>
            <person name="Young S."/>
            <person name="Zeng Q."/>
            <person name="Fellers J."/>
        </authorList>
    </citation>
    <scope>NUCLEOTIDE SEQUENCE [LARGE SCALE GENOMIC DNA]</scope>
    <source>
        <strain evidence="2">1-1 BBBD Race 1</strain>
    </source>
</reference>
<dbReference type="Proteomes" id="UP000005240">
    <property type="component" value="Unassembled WGS sequence"/>
</dbReference>
<evidence type="ECO:0000313" key="4">
    <source>
        <dbReference type="Proteomes" id="UP000005240"/>
    </source>
</evidence>
<evidence type="ECO:0000256" key="1">
    <source>
        <dbReference type="SAM" id="MobiDB-lite"/>
    </source>
</evidence>
<evidence type="ECO:0000313" key="3">
    <source>
        <dbReference type="EnsemblFungi" id="PTTG_27648-t43_1-p1"/>
    </source>
</evidence>
<feature type="compositionally biased region" description="Basic and acidic residues" evidence="1">
    <location>
        <begin position="26"/>
        <end position="39"/>
    </location>
</feature>
<protein>
    <submittedName>
        <fullName evidence="2 3">Uncharacterized protein</fullName>
    </submittedName>
</protein>
<feature type="region of interest" description="Disordered" evidence="1">
    <location>
        <begin position="164"/>
        <end position="186"/>
    </location>
</feature>
<keyword evidence="4" id="KW-1185">Reference proteome</keyword>
<feature type="region of interest" description="Disordered" evidence="1">
    <location>
        <begin position="26"/>
        <end position="52"/>
    </location>
</feature>
<dbReference type="OrthoDB" id="2509372at2759"/>
<accession>A0A180GII9</accession>
<reference evidence="3 4" key="3">
    <citation type="journal article" date="2017" name="G3 (Bethesda)">
        <title>Comparative analysis highlights variable genome content of wheat rusts and divergence of the mating loci.</title>
        <authorList>
            <person name="Cuomo C.A."/>
            <person name="Bakkeren G."/>
            <person name="Khalil H.B."/>
            <person name="Panwar V."/>
            <person name="Joly D."/>
            <person name="Linning R."/>
            <person name="Sakthikumar S."/>
            <person name="Song X."/>
            <person name="Adiconis X."/>
            <person name="Fan L."/>
            <person name="Goldberg J.M."/>
            <person name="Levin J.Z."/>
            <person name="Young S."/>
            <person name="Zeng Q."/>
            <person name="Anikster Y."/>
            <person name="Bruce M."/>
            <person name="Wang M."/>
            <person name="Yin C."/>
            <person name="McCallum B."/>
            <person name="Szabo L.J."/>
            <person name="Hulbert S."/>
            <person name="Chen X."/>
            <person name="Fellers J.P."/>
        </authorList>
    </citation>
    <scope>NUCLEOTIDE SEQUENCE</scope>
    <source>
        <strain evidence="4">Isolate 1-1 / race 1 (BBBD)</strain>
        <strain evidence="3">isolate 1-1 / race 1 (BBBD)</strain>
    </source>
</reference>
<feature type="compositionally biased region" description="Polar residues" evidence="1">
    <location>
        <begin position="42"/>
        <end position="52"/>
    </location>
</feature>
<proteinExistence type="predicted"/>
<feature type="compositionally biased region" description="Polar residues" evidence="1">
    <location>
        <begin position="165"/>
        <end position="180"/>
    </location>
</feature>
<sequence length="408" mass="45753">MAGYAWPAGAILAALADWHSRASIEKQGAKDTSWHEEGSRASGPTATNQGRTRMVATTPQQGDVRLCRGQVNLQENAELIQYYLKLLRLRKEAELRDYQPTPWEQLTPEEQIILAAYHAHIREEEDLDTLLKIQRYRREAKAKKKAFYDAEYRAKMSASIAAETTVDNPTPAPTASTADKTPTGPLVLNYEGHSHLQRELAAAKELQDRVKRMQVTTIARKDPMPATPASTPAPSKIPPPSKDGPRPTEPNESAMEIDEIDELCPTSLAPIRTRPITPEIKTLSKEEQIELRAREHVSTWKQYLAIANDGATAGLRALLTTAQESQKALQKLMENHEIEALVKGWNPWEAKNFHFPAPPKKQVMKFKKIEGGKNRSLSSSSINFDDPARWKQTTDLLQIAVNLYKNID</sequence>
<reference evidence="3" key="4">
    <citation type="submission" date="2025-05" db="UniProtKB">
        <authorList>
            <consortium name="EnsemblFungi"/>
        </authorList>
    </citation>
    <scope>IDENTIFICATION</scope>
    <source>
        <strain evidence="3">isolate 1-1 / race 1 (BBBD)</strain>
    </source>
</reference>
<organism evidence="2">
    <name type="scientific">Puccinia triticina (isolate 1-1 / race 1 (BBBD))</name>
    <name type="common">Brown leaf rust fungus</name>
    <dbReference type="NCBI Taxonomy" id="630390"/>
    <lineage>
        <taxon>Eukaryota</taxon>
        <taxon>Fungi</taxon>
        <taxon>Dikarya</taxon>
        <taxon>Basidiomycota</taxon>
        <taxon>Pucciniomycotina</taxon>
        <taxon>Pucciniomycetes</taxon>
        <taxon>Pucciniales</taxon>
        <taxon>Pucciniaceae</taxon>
        <taxon>Puccinia</taxon>
    </lineage>
</organism>
<gene>
    <name evidence="2" type="ORF">PTTG_27648</name>
</gene>
<dbReference type="EMBL" id="ADAS02000064">
    <property type="protein sequence ID" value="OAV92441.1"/>
    <property type="molecule type" value="Genomic_DNA"/>
</dbReference>
<reference evidence="2" key="1">
    <citation type="submission" date="2009-11" db="EMBL/GenBank/DDBJ databases">
        <authorList>
            <consortium name="The Broad Institute Genome Sequencing Platform"/>
            <person name="Ward D."/>
            <person name="Feldgarden M."/>
            <person name="Earl A."/>
            <person name="Young S.K."/>
            <person name="Zeng Q."/>
            <person name="Koehrsen M."/>
            <person name="Alvarado L."/>
            <person name="Berlin A."/>
            <person name="Bochicchio J."/>
            <person name="Borenstein D."/>
            <person name="Chapman S.B."/>
            <person name="Chen Z."/>
            <person name="Engels R."/>
            <person name="Freedman E."/>
            <person name="Gellesch M."/>
            <person name="Goldberg J."/>
            <person name="Griggs A."/>
            <person name="Gujja S."/>
            <person name="Heilman E."/>
            <person name="Heiman D."/>
            <person name="Hepburn T."/>
            <person name="Howarth C."/>
            <person name="Jen D."/>
            <person name="Larson L."/>
            <person name="Lewis B."/>
            <person name="Mehta T."/>
            <person name="Park D."/>
            <person name="Pearson M."/>
            <person name="Roberts A."/>
            <person name="Saif S."/>
            <person name="Shea T."/>
            <person name="Shenoy N."/>
            <person name="Sisk P."/>
            <person name="Stolte C."/>
            <person name="Sykes S."/>
            <person name="Thomson T."/>
            <person name="Walk T."/>
            <person name="White J."/>
            <person name="Yandava C."/>
            <person name="Izard J."/>
            <person name="Baranova O.V."/>
            <person name="Blanton J.M."/>
            <person name="Tanner A.C."/>
            <person name="Dewhirst F.E."/>
            <person name="Haas B."/>
            <person name="Nusbaum C."/>
            <person name="Birren B."/>
        </authorList>
    </citation>
    <scope>NUCLEOTIDE SEQUENCE [LARGE SCALE GENOMIC DNA]</scope>
    <source>
        <strain evidence="2">1-1 BBBD Race 1</strain>
    </source>
</reference>
<dbReference type="EnsemblFungi" id="PTTG_27648-t43_1">
    <property type="protein sequence ID" value="PTTG_27648-t43_1-p1"/>
    <property type="gene ID" value="PTTG_27648"/>
</dbReference>